<evidence type="ECO:0000313" key="7">
    <source>
        <dbReference type="EMBL" id="EDO29930.1"/>
    </source>
</evidence>
<dbReference type="Proteomes" id="UP000001593">
    <property type="component" value="Unassembled WGS sequence"/>
</dbReference>
<feature type="region of interest" description="Disordered" evidence="4">
    <location>
        <begin position="192"/>
        <end position="232"/>
    </location>
</feature>
<dbReference type="InterPro" id="IPR035979">
    <property type="entry name" value="RBD_domain_sf"/>
</dbReference>
<dbReference type="KEGG" id="nve:5500605"/>
<dbReference type="Pfam" id="PF00076">
    <property type="entry name" value="RRM_1"/>
    <property type="match status" value="1"/>
</dbReference>
<keyword evidence="2" id="KW-0862">Zinc</keyword>
<dbReference type="AlphaFoldDB" id="A7T285"/>
<dbReference type="InterPro" id="IPR001878">
    <property type="entry name" value="Znf_CCHC"/>
</dbReference>
<sequence length="278" mass="30370">MADANETVGESSAEALTQSDTPENHENTAQNGEHSSESQAEATSSGSHQEESKLYVGNLPDDCQKHQLQELFAKYGTVSQCDRVKNFAFVHMVGRENADNAIKALDDSLFMGTHIQVQHAKSKGKPAEDECFHCGKCGHWARDCPKRSSYQPRSYGRDGRYHPYGGGGGGGYGGGYGGGGYRGGYSGGGYGGGGYGRPPPPRDYYRDRPGPPRDYRGPSGYRSRSPGYTGNYEGYGNRGYNGRSSWWSDADPVFTREQNGRDVFAVNRFYSVNVQLSY</sequence>
<evidence type="ECO:0000259" key="6">
    <source>
        <dbReference type="PROSITE" id="PS50158"/>
    </source>
</evidence>
<protein>
    <recommendedName>
        <fullName evidence="9">RNA-binding protein 4.1-like</fullName>
    </recommendedName>
</protein>
<dbReference type="InterPro" id="IPR050502">
    <property type="entry name" value="Euk_RNA-bind_prot"/>
</dbReference>
<proteinExistence type="predicted"/>
<dbReference type="SMART" id="SM00343">
    <property type="entry name" value="ZnF_C2HC"/>
    <property type="match status" value="1"/>
</dbReference>
<dbReference type="GO" id="GO:0005730">
    <property type="term" value="C:nucleolus"/>
    <property type="evidence" value="ECO:0000318"/>
    <property type="project" value="GO_Central"/>
</dbReference>
<dbReference type="Pfam" id="PF00098">
    <property type="entry name" value="zf-CCHC"/>
    <property type="match status" value="1"/>
</dbReference>
<dbReference type="GO" id="GO:0003723">
    <property type="term" value="F:RNA binding"/>
    <property type="evidence" value="ECO:0007669"/>
    <property type="project" value="UniProtKB-UniRule"/>
</dbReference>
<dbReference type="OrthoDB" id="1099063at2759"/>
<dbReference type="STRING" id="45351.A7T285"/>
<evidence type="ECO:0000256" key="3">
    <source>
        <dbReference type="PROSITE-ProRule" id="PRU00176"/>
    </source>
</evidence>
<dbReference type="Gene3D" id="3.30.70.330">
    <property type="match status" value="1"/>
</dbReference>
<dbReference type="PROSITE" id="PS50158">
    <property type="entry name" value="ZF_CCHC"/>
    <property type="match status" value="1"/>
</dbReference>
<accession>A7T285</accession>
<evidence type="ECO:0000256" key="4">
    <source>
        <dbReference type="SAM" id="MobiDB-lite"/>
    </source>
</evidence>
<evidence type="ECO:0008006" key="9">
    <source>
        <dbReference type="Google" id="ProtNLM"/>
    </source>
</evidence>
<keyword evidence="2" id="KW-0479">Metal-binding</keyword>
<dbReference type="PROSITE" id="PS50102">
    <property type="entry name" value="RRM"/>
    <property type="match status" value="1"/>
</dbReference>
<dbReference type="InterPro" id="IPR000504">
    <property type="entry name" value="RRM_dom"/>
</dbReference>
<feature type="domain" description="CCHC-type" evidence="6">
    <location>
        <begin position="131"/>
        <end position="146"/>
    </location>
</feature>
<evidence type="ECO:0000256" key="2">
    <source>
        <dbReference type="PROSITE-ProRule" id="PRU00047"/>
    </source>
</evidence>
<dbReference type="SUPFAM" id="SSF54928">
    <property type="entry name" value="RNA-binding domain, RBD"/>
    <property type="match status" value="1"/>
</dbReference>
<dbReference type="OMA" id="SECEVVR"/>
<evidence type="ECO:0000256" key="1">
    <source>
        <dbReference type="ARBA" id="ARBA00022884"/>
    </source>
</evidence>
<gene>
    <name evidence="7" type="ORF">NEMVEDRAFT_v1g248588</name>
</gene>
<dbReference type="SMART" id="SM00360">
    <property type="entry name" value="RRM"/>
    <property type="match status" value="1"/>
</dbReference>
<dbReference type="InterPro" id="IPR036875">
    <property type="entry name" value="Znf_CCHC_sf"/>
</dbReference>
<feature type="region of interest" description="Disordered" evidence="4">
    <location>
        <begin position="1"/>
        <end position="52"/>
    </location>
</feature>
<dbReference type="eggNOG" id="KOG0109">
    <property type="taxonomic scope" value="Eukaryota"/>
</dbReference>
<feature type="compositionally biased region" description="Basic and acidic residues" evidence="4">
    <location>
        <begin position="203"/>
        <end position="216"/>
    </location>
</feature>
<dbReference type="GO" id="GO:0008270">
    <property type="term" value="F:zinc ion binding"/>
    <property type="evidence" value="ECO:0007669"/>
    <property type="project" value="UniProtKB-KW"/>
</dbReference>
<keyword evidence="8" id="KW-1185">Reference proteome</keyword>
<reference evidence="7 8" key="1">
    <citation type="journal article" date="2007" name="Science">
        <title>Sea anemone genome reveals ancestral eumetazoan gene repertoire and genomic organization.</title>
        <authorList>
            <person name="Putnam N.H."/>
            <person name="Srivastava M."/>
            <person name="Hellsten U."/>
            <person name="Dirks B."/>
            <person name="Chapman J."/>
            <person name="Salamov A."/>
            <person name="Terry A."/>
            <person name="Shapiro H."/>
            <person name="Lindquist E."/>
            <person name="Kapitonov V.V."/>
            <person name="Jurka J."/>
            <person name="Genikhovich G."/>
            <person name="Grigoriev I.V."/>
            <person name="Lucas S.M."/>
            <person name="Steele R.E."/>
            <person name="Finnerty J.R."/>
            <person name="Technau U."/>
            <person name="Martindale M.Q."/>
            <person name="Rokhsar D.S."/>
        </authorList>
    </citation>
    <scope>NUCLEOTIDE SEQUENCE [LARGE SCALE GENOMIC DNA]</scope>
    <source>
        <strain evidence="8">CH2 X CH6</strain>
    </source>
</reference>
<keyword evidence="2" id="KW-0863">Zinc-finger</keyword>
<dbReference type="InterPro" id="IPR012677">
    <property type="entry name" value="Nucleotide-bd_a/b_plait_sf"/>
</dbReference>
<dbReference type="Gene3D" id="4.10.60.10">
    <property type="entry name" value="Zinc finger, CCHC-type"/>
    <property type="match status" value="1"/>
</dbReference>
<organism evidence="7 8">
    <name type="scientific">Nematostella vectensis</name>
    <name type="common">Starlet sea anemone</name>
    <dbReference type="NCBI Taxonomy" id="45351"/>
    <lineage>
        <taxon>Eukaryota</taxon>
        <taxon>Metazoa</taxon>
        <taxon>Cnidaria</taxon>
        <taxon>Anthozoa</taxon>
        <taxon>Hexacorallia</taxon>
        <taxon>Actiniaria</taxon>
        <taxon>Edwardsiidae</taxon>
        <taxon>Nematostella</taxon>
    </lineage>
</organism>
<dbReference type="PANTHER" id="PTHR48025">
    <property type="entry name" value="OS02G0815200 PROTEIN"/>
    <property type="match status" value="1"/>
</dbReference>
<dbReference type="EMBL" id="DS470214">
    <property type="protein sequence ID" value="EDO29930.1"/>
    <property type="molecule type" value="Genomic_DNA"/>
</dbReference>
<feature type="compositionally biased region" description="Low complexity" evidence="4">
    <location>
        <begin position="217"/>
        <end position="232"/>
    </location>
</feature>
<dbReference type="SUPFAM" id="SSF57756">
    <property type="entry name" value="Retrovirus zinc finger-like domains"/>
    <property type="match status" value="1"/>
</dbReference>
<dbReference type="InParanoid" id="A7T285"/>
<name>A7T285_NEMVE</name>
<evidence type="ECO:0000313" key="8">
    <source>
        <dbReference type="Proteomes" id="UP000001593"/>
    </source>
</evidence>
<keyword evidence="1 3" id="KW-0694">RNA-binding</keyword>
<dbReference type="CDD" id="cd12343">
    <property type="entry name" value="RRM1_2_CoAA_like"/>
    <property type="match status" value="1"/>
</dbReference>
<dbReference type="FunFam" id="3.30.70.330:FF:000952">
    <property type="entry name" value="Predicted protein"/>
    <property type="match status" value="1"/>
</dbReference>
<feature type="domain" description="RRM" evidence="5">
    <location>
        <begin position="52"/>
        <end position="122"/>
    </location>
</feature>
<feature type="compositionally biased region" description="Polar residues" evidence="4">
    <location>
        <begin position="8"/>
        <end position="47"/>
    </location>
</feature>
<dbReference type="PANTHER" id="PTHR48025:SF1">
    <property type="entry name" value="RRM DOMAIN-CONTAINING PROTEIN"/>
    <property type="match status" value="1"/>
</dbReference>
<evidence type="ECO:0000259" key="5">
    <source>
        <dbReference type="PROSITE" id="PS50102"/>
    </source>
</evidence>
<dbReference type="HOGENOM" id="CLU_1002216_0_0_1"/>